<dbReference type="Gene3D" id="3.40.50.720">
    <property type="entry name" value="NAD(P)-binding Rossmann-like Domain"/>
    <property type="match status" value="1"/>
</dbReference>
<dbReference type="EMBL" id="MVGC01000368">
    <property type="protein sequence ID" value="RJE19807.1"/>
    <property type="molecule type" value="Genomic_DNA"/>
</dbReference>
<name>A0A3A2ZEQ9_9EURO</name>
<dbReference type="OrthoDB" id="429813at2759"/>
<accession>A0A3A2ZEQ9</accession>
<gene>
    <name evidence="3" type="ORF">PHISCL_07859</name>
</gene>
<dbReference type="AlphaFoldDB" id="A0A3A2ZEQ9"/>
<evidence type="ECO:0000256" key="1">
    <source>
        <dbReference type="ARBA" id="ARBA00022450"/>
    </source>
</evidence>
<dbReference type="InterPro" id="IPR036291">
    <property type="entry name" value="NAD(P)-bd_dom_sf"/>
</dbReference>
<dbReference type="InterPro" id="IPR051414">
    <property type="entry name" value="Adenylate-forming_Reductase"/>
</dbReference>
<dbReference type="PANTHER" id="PTHR43439">
    <property type="entry name" value="PHENYLACETATE-COENZYME A LIGASE"/>
    <property type="match status" value="1"/>
</dbReference>
<dbReference type="STRING" id="2070753.A0A3A2ZEQ9"/>
<keyword evidence="2" id="KW-0597">Phosphoprotein</keyword>
<organism evidence="3 4">
    <name type="scientific">Aspergillus sclerotialis</name>
    <dbReference type="NCBI Taxonomy" id="2070753"/>
    <lineage>
        <taxon>Eukaryota</taxon>
        <taxon>Fungi</taxon>
        <taxon>Dikarya</taxon>
        <taxon>Ascomycota</taxon>
        <taxon>Pezizomycotina</taxon>
        <taxon>Eurotiomycetes</taxon>
        <taxon>Eurotiomycetidae</taxon>
        <taxon>Eurotiales</taxon>
        <taxon>Aspergillaceae</taxon>
        <taxon>Aspergillus</taxon>
        <taxon>Aspergillus subgen. Polypaecilum</taxon>
    </lineage>
</organism>
<keyword evidence="1" id="KW-0596">Phosphopantetheine</keyword>
<dbReference type="PANTHER" id="PTHR43439:SF2">
    <property type="entry name" value="ENZYME, PUTATIVE (JCVI)-RELATED"/>
    <property type="match status" value="1"/>
</dbReference>
<protein>
    <submittedName>
        <fullName evidence="3">NRPS-like enzyme</fullName>
    </submittedName>
</protein>
<keyword evidence="4" id="KW-1185">Reference proteome</keyword>
<evidence type="ECO:0000313" key="3">
    <source>
        <dbReference type="EMBL" id="RJE19807.1"/>
    </source>
</evidence>
<dbReference type="Proteomes" id="UP000266188">
    <property type="component" value="Unassembled WGS sequence"/>
</dbReference>
<proteinExistence type="predicted"/>
<dbReference type="SUPFAM" id="SSF51735">
    <property type="entry name" value="NAD(P)-binding Rossmann-fold domains"/>
    <property type="match status" value="1"/>
</dbReference>
<comment type="caution">
    <text evidence="3">The sequence shown here is derived from an EMBL/GenBank/DDBJ whole genome shotgun (WGS) entry which is preliminary data.</text>
</comment>
<evidence type="ECO:0000313" key="4">
    <source>
        <dbReference type="Proteomes" id="UP000266188"/>
    </source>
</evidence>
<reference evidence="4" key="1">
    <citation type="submission" date="2017-02" db="EMBL/GenBank/DDBJ databases">
        <authorList>
            <person name="Tafer H."/>
            <person name="Lopandic K."/>
        </authorList>
    </citation>
    <scope>NUCLEOTIDE SEQUENCE [LARGE SCALE GENOMIC DNA]</scope>
    <source>
        <strain evidence="4">CBS 366.77</strain>
    </source>
</reference>
<evidence type="ECO:0000256" key="2">
    <source>
        <dbReference type="ARBA" id="ARBA00022553"/>
    </source>
</evidence>
<sequence length="232" mass="25358">MPRTAILAPLPGVLSQAGYVLMHDWVQDSGGFDVTNVDHQSTPRFSRKRGLRAPLTQFNSTTLDAEAVVSQALTSIFNPHHVTRSCPDADASNYEDVHIRSMLRFVNFSLQSAHDAHIHLVASVSTIGAWNSNNGPVIPEAPIEDSKVVLPQGCGESKHIGERICPEAPRQCGMPTTIKSIWPNRWSNNGEGMWNPQEWLPTLITTSKAPQKIPKALGSMPIDWGPGTGYGF</sequence>